<name>A0A0E0LYF9_ORYPU</name>
<proteinExistence type="predicted"/>
<feature type="compositionally biased region" description="Pro residues" evidence="1">
    <location>
        <begin position="45"/>
        <end position="57"/>
    </location>
</feature>
<accession>A0A0E0LYF9</accession>
<dbReference type="OMA" id="CTTERAH"/>
<dbReference type="Gramene" id="OPUNC09G00940.1">
    <property type="protein sequence ID" value="OPUNC09G00940.1"/>
    <property type="gene ID" value="OPUNC09G00940"/>
</dbReference>
<evidence type="ECO:0000256" key="1">
    <source>
        <dbReference type="SAM" id="MobiDB-lite"/>
    </source>
</evidence>
<reference evidence="2" key="2">
    <citation type="submission" date="2018-05" db="EMBL/GenBank/DDBJ databases">
        <title>OpunRS2 (Oryza punctata Reference Sequence Version 2).</title>
        <authorList>
            <person name="Zhang J."/>
            <person name="Kudrna D."/>
            <person name="Lee S."/>
            <person name="Talag J."/>
            <person name="Welchert J."/>
            <person name="Wing R.A."/>
        </authorList>
    </citation>
    <scope>NUCLEOTIDE SEQUENCE [LARGE SCALE GENOMIC DNA]</scope>
</reference>
<feature type="region of interest" description="Disordered" evidence="1">
    <location>
        <begin position="119"/>
        <end position="143"/>
    </location>
</feature>
<dbReference type="AlphaFoldDB" id="A0A0E0LYF9"/>
<keyword evidence="3" id="KW-1185">Reference proteome</keyword>
<evidence type="ECO:0000313" key="2">
    <source>
        <dbReference type="EnsemblPlants" id="OPUNC09G00940.1"/>
    </source>
</evidence>
<dbReference type="Proteomes" id="UP000026962">
    <property type="component" value="Chromosome 9"/>
</dbReference>
<dbReference type="EnsemblPlants" id="OPUNC09G00940.1">
    <property type="protein sequence ID" value="OPUNC09G00940.1"/>
    <property type="gene ID" value="OPUNC09G00940"/>
</dbReference>
<feature type="region of interest" description="Disordered" evidence="1">
    <location>
        <begin position="1"/>
        <end position="107"/>
    </location>
</feature>
<reference evidence="2" key="1">
    <citation type="submission" date="2015-04" db="UniProtKB">
        <authorList>
            <consortium name="EnsemblPlants"/>
        </authorList>
    </citation>
    <scope>IDENTIFICATION</scope>
</reference>
<organism evidence="2">
    <name type="scientific">Oryza punctata</name>
    <name type="common">Red rice</name>
    <dbReference type="NCBI Taxonomy" id="4537"/>
    <lineage>
        <taxon>Eukaryota</taxon>
        <taxon>Viridiplantae</taxon>
        <taxon>Streptophyta</taxon>
        <taxon>Embryophyta</taxon>
        <taxon>Tracheophyta</taxon>
        <taxon>Spermatophyta</taxon>
        <taxon>Magnoliopsida</taxon>
        <taxon>Liliopsida</taxon>
        <taxon>Poales</taxon>
        <taxon>Poaceae</taxon>
        <taxon>BOP clade</taxon>
        <taxon>Oryzoideae</taxon>
        <taxon>Oryzeae</taxon>
        <taxon>Oryzinae</taxon>
        <taxon>Oryza</taxon>
    </lineage>
</organism>
<dbReference type="HOGENOM" id="CLU_116036_0_0_1"/>
<sequence length="143" mass="16091">MDDYPPPASTKPDHAEPPALNPTTSTPAKQHEDPWELPVEFRVSSPPPPSPPYPFPLSPSMEEEGTYAEDFGYISTPCPSPPSDVDDLNPPEEDLRNLPPHPAYKEDGDYEILNEDIFNFRDDQTPPRKAQSPATPLKRRRRC</sequence>
<evidence type="ECO:0000313" key="3">
    <source>
        <dbReference type="Proteomes" id="UP000026962"/>
    </source>
</evidence>
<protein>
    <submittedName>
        <fullName evidence="2">Uncharacterized protein</fullName>
    </submittedName>
</protein>